<proteinExistence type="predicted"/>
<reference evidence="4" key="1">
    <citation type="submission" date="2016-02" db="EMBL/GenBank/DDBJ databases">
        <title>Draft genome sequence of Microdochium bolleyi, a fungal endophyte of beachgrass.</title>
        <authorList>
            <consortium name="DOE Joint Genome Institute"/>
            <person name="David A.S."/>
            <person name="May G."/>
            <person name="Haridas S."/>
            <person name="Lim J."/>
            <person name="Wang M."/>
            <person name="Labutti K."/>
            <person name="Lipzen A."/>
            <person name="Barry K."/>
            <person name="Grigoriev I.V."/>
        </authorList>
    </citation>
    <scope>NUCLEOTIDE SEQUENCE [LARGE SCALE GENOMIC DNA]</scope>
    <source>
        <strain evidence="4">J235TASD1</strain>
    </source>
</reference>
<keyword evidence="2" id="KW-0472">Membrane</keyword>
<keyword evidence="4" id="KW-1185">Reference proteome</keyword>
<sequence length="286" mass="30204">MDFAPRSTTARIRRTFAYPSDDTDPAAGYDSDASDSRAALDEQEQEDLITTLAEQNEARNTQFATALLALPLLATIPYLVVLLVPRSSLSDRLIALLSVSSLGSTAYMLWTLAPGVTGIWHLDAWTAGVYASKNKSPASASSPAVFDPSSDRDADYSGNDNDNPYAAMGGLGIAARRKRRRSSASSFAVWFPAQKTPLELYLPYLNVGLCVALVLMSAAKSLSSSSNGGGGGSSGSASTSKLSWGDFGLGNLPAIVYAVVLLAKVVMGSVDPEKELSALRYQYKGA</sequence>
<feature type="region of interest" description="Disordered" evidence="1">
    <location>
        <begin position="136"/>
        <end position="163"/>
    </location>
</feature>
<dbReference type="AlphaFoldDB" id="A0A136JIZ9"/>
<protein>
    <submittedName>
        <fullName evidence="3">Uncharacterized protein</fullName>
    </submittedName>
</protein>
<keyword evidence="2" id="KW-0812">Transmembrane</keyword>
<evidence type="ECO:0000256" key="1">
    <source>
        <dbReference type="SAM" id="MobiDB-lite"/>
    </source>
</evidence>
<name>A0A136JIZ9_9PEZI</name>
<organism evidence="3 4">
    <name type="scientific">Microdochium bolleyi</name>
    <dbReference type="NCBI Taxonomy" id="196109"/>
    <lineage>
        <taxon>Eukaryota</taxon>
        <taxon>Fungi</taxon>
        <taxon>Dikarya</taxon>
        <taxon>Ascomycota</taxon>
        <taxon>Pezizomycotina</taxon>
        <taxon>Sordariomycetes</taxon>
        <taxon>Xylariomycetidae</taxon>
        <taxon>Xylariales</taxon>
        <taxon>Microdochiaceae</taxon>
        <taxon>Microdochium</taxon>
    </lineage>
</organism>
<feature type="transmembrane region" description="Helical" evidence="2">
    <location>
        <begin position="93"/>
        <end position="113"/>
    </location>
</feature>
<feature type="compositionally biased region" description="Low complexity" evidence="1">
    <location>
        <begin position="136"/>
        <end position="148"/>
    </location>
</feature>
<dbReference type="EMBL" id="KQ964245">
    <property type="protein sequence ID" value="KXJ97141.1"/>
    <property type="molecule type" value="Genomic_DNA"/>
</dbReference>
<keyword evidence="2" id="KW-1133">Transmembrane helix</keyword>
<feature type="region of interest" description="Disordered" evidence="1">
    <location>
        <begin position="14"/>
        <end position="34"/>
    </location>
</feature>
<gene>
    <name evidence="3" type="ORF">Micbo1qcDRAFT_155929</name>
</gene>
<feature type="transmembrane region" description="Helical" evidence="2">
    <location>
        <begin position="200"/>
        <end position="219"/>
    </location>
</feature>
<dbReference type="Proteomes" id="UP000070501">
    <property type="component" value="Unassembled WGS sequence"/>
</dbReference>
<accession>A0A136JIZ9</accession>
<evidence type="ECO:0000313" key="3">
    <source>
        <dbReference type="EMBL" id="KXJ97141.1"/>
    </source>
</evidence>
<evidence type="ECO:0000313" key="4">
    <source>
        <dbReference type="Proteomes" id="UP000070501"/>
    </source>
</evidence>
<dbReference type="InParanoid" id="A0A136JIZ9"/>
<feature type="transmembrane region" description="Helical" evidence="2">
    <location>
        <begin position="63"/>
        <end position="84"/>
    </location>
</feature>
<dbReference type="OrthoDB" id="3358048at2759"/>
<evidence type="ECO:0000256" key="2">
    <source>
        <dbReference type="SAM" id="Phobius"/>
    </source>
</evidence>